<organism evidence="2 3">
    <name type="scientific">Rhodohalobacter mucosus</name>
    <dbReference type="NCBI Taxonomy" id="2079485"/>
    <lineage>
        <taxon>Bacteria</taxon>
        <taxon>Pseudomonadati</taxon>
        <taxon>Balneolota</taxon>
        <taxon>Balneolia</taxon>
        <taxon>Balneolales</taxon>
        <taxon>Balneolaceae</taxon>
        <taxon>Rhodohalobacter</taxon>
    </lineage>
</organism>
<dbReference type="Pfam" id="PF14534">
    <property type="entry name" value="DUF4440"/>
    <property type="match status" value="1"/>
</dbReference>
<dbReference type="Gene3D" id="3.10.450.50">
    <property type="match status" value="1"/>
</dbReference>
<gene>
    <name evidence="2" type="ORF">DDZ15_02500</name>
</gene>
<keyword evidence="3" id="KW-1185">Reference proteome</keyword>
<evidence type="ECO:0000313" key="3">
    <source>
        <dbReference type="Proteomes" id="UP000245533"/>
    </source>
</evidence>
<dbReference type="OrthoDB" id="979496at2"/>
<dbReference type="NCBIfam" id="TIGR02246">
    <property type="entry name" value="SgcJ/EcaC family oxidoreductase"/>
    <property type="match status" value="1"/>
</dbReference>
<dbReference type="RefSeq" id="WP_109644490.1">
    <property type="nucleotide sequence ID" value="NZ_QGGB01000002.1"/>
</dbReference>
<evidence type="ECO:0000313" key="2">
    <source>
        <dbReference type="EMBL" id="PWN07899.1"/>
    </source>
</evidence>
<dbReference type="InterPro" id="IPR027843">
    <property type="entry name" value="DUF4440"/>
</dbReference>
<evidence type="ECO:0000259" key="1">
    <source>
        <dbReference type="Pfam" id="PF14534"/>
    </source>
</evidence>
<name>A0A316TWX2_9BACT</name>
<dbReference type="AlphaFoldDB" id="A0A316TWX2"/>
<comment type="caution">
    <text evidence="2">The sequence shown here is derived from an EMBL/GenBank/DDBJ whole genome shotgun (WGS) entry which is preliminary data.</text>
</comment>
<dbReference type="InterPro" id="IPR011944">
    <property type="entry name" value="Steroid_delta5-4_isomerase"/>
</dbReference>
<dbReference type="InterPro" id="IPR032710">
    <property type="entry name" value="NTF2-like_dom_sf"/>
</dbReference>
<sequence>MSKEYEPIKNPEDIPARFAEAWNERDAHKIASLFDQDADFVNVVGIWWNNREDIRKAHDYGLKVIFRDSDLKVTKTKVKFLSDDNAIVHARMRLKGQTSIEKTDPGTRFTIFTFVVHKTEAGWSCAAAQNTDIVPGKETNLVEDNDIRSVDYREKAEGKRQK</sequence>
<proteinExistence type="predicted"/>
<feature type="domain" description="DUF4440" evidence="1">
    <location>
        <begin position="16"/>
        <end position="124"/>
    </location>
</feature>
<protein>
    <submittedName>
        <fullName evidence="2">DUF4440 domain-containing protein</fullName>
    </submittedName>
</protein>
<dbReference type="Proteomes" id="UP000245533">
    <property type="component" value="Unassembled WGS sequence"/>
</dbReference>
<reference evidence="2 3" key="1">
    <citation type="submission" date="2018-05" db="EMBL/GenBank/DDBJ databases">
        <title>Rhodohalobacter halophilus gen. nov., sp. nov., a moderately halophilic member of the family Balneolaceae.</title>
        <authorList>
            <person name="Liu Z.-W."/>
        </authorList>
    </citation>
    <scope>NUCLEOTIDE SEQUENCE [LARGE SCALE GENOMIC DNA]</scope>
    <source>
        <strain evidence="2 3">8A47</strain>
    </source>
</reference>
<dbReference type="EMBL" id="QGGB01000002">
    <property type="protein sequence ID" value="PWN07899.1"/>
    <property type="molecule type" value="Genomic_DNA"/>
</dbReference>
<accession>A0A316TWX2</accession>
<dbReference type="SUPFAM" id="SSF54427">
    <property type="entry name" value="NTF2-like"/>
    <property type="match status" value="1"/>
</dbReference>